<dbReference type="CDD" id="cd20710">
    <property type="entry name" value="NOT1_connector"/>
    <property type="match status" value="1"/>
</dbReference>
<feature type="domain" description="CCR4-NOT transcription complex subunit 1-like NOT1 connector" evidence="12">
    <location>
        <begin position="1571"/>
        <end position="1755"/>
    </location>
</feature>
<evidence type="ECO:0000259" key="11">
    <source>
        <dbReference type="Pfam" id="PF16418"/>
    </source>
</evidence>
<feature type="region of interest" description="Disordered" evidence="6">
    <location>
        <begin position="1"/>
        <end position="60"/>
    </location>
</feature>
<evidence type="ECO:0008006" key="15">
    <source>
        <dbReference type="Google" id="ProtNLM"/>
    </source>
</evidence>
<keyword evidence="5" id="KW-0539">Nucleus</keyword>
<accession>A0ABZ1CVQ5</accession>
<dbReference type="InterPro" id="IPR024557">
    <property type="entry name" value="CNOT1_dom_4"/>
</dbReference>
<evidence type="ECO:0000256" key="5">
    <source>
        <dbReference type="ARBA" id="ARBA00023242"/>
    </source>
</evidence>
<evidence type="ECO:0000259" key="7">
    <source>
        <dbReference type="Pfam" id="PF04054"/>
    </source>
</evidence>
<dbReference type="Pfam" id="PF16418">
    <property type="entry name" value="CNOT1_HEAT"/>
    <property type="match status" value="1"/>
</dbReference>
<reference evidence="13 14" key="1">
    <citation type="submission" date="2024-01" db="EMBL/GenBank/DDBJ databases">
        <title>Comparative genomics of Cryptococcus and Kwoniella reveals pathogenesis evolution and contrasting modes of karyotype evolution via chromosome fusion or intercentromeric recombination.</title>
        <authorList>
            <person name="Coelho M.A."/>
            <person name="David-Palma M."/>
            <person name="Shea T."/>
            <person name="Bowers K."/>
            <person name="McGinley-Smith S."/>
            <person name="Mohammad A.W."/>
            <person name="Gnirke A."/>
            <person name="Yurkov A.M."/>
            <person name="Nowrousian M."/>
            <person name="Sun S."/>
            <person name="Cuomo C.A."/>
            <person name="Heitman J."/>
        </authorList>
    </citation>
    <scope>NUCLEOTIDE SEQUENCE [LARGE SCALE GENOMIC DNA]</scope>
    <source>
        <strain evidence="13">CBS 11374</strain>
    </source>
</reference>
<feature type="domain" description="CCR4-NOT transcription complex subunit 1 HEAT repeat" evidence="11">
    <location>
        <begin position="624"/>
        <end position="749"/>
    </location>
</feature>
<evidence type="ECO:0000313" key="13">
    <source>
        <dbReference type="EMBL" id="WRT65842.1"/>
    </source>
</evidence>
<feature type="domain" description="CCR4-NOT transcription complex subunit 1 TTP binding" evidence="10">
    <location>
        <begin position="807"/>
        <end position="968"/>
    </location>
</feature>
<dbReference type="InterPro" id="IPR032191">
    <property type="entry name" value="CNOT1_CAF1_bind"/>
</dbReference>
<dbReference type="Pfam" id="PF04054">
    <property type="entry name" value="Not1"/>
    <property type="match status" value="1"/>
</dbReference>
<dbReference type="Gene3D" id="1.25.40.790">
    <property type="match status" value="1"/>
</dbReference>
<gene>
    <name evidence="13" type="ORF">IL334_002793</name>
</gene>
<keyword evidence="4" id="KW-0804">Transcription</keyword>
<dbReference type="EMBL" id="CP141883">
    <property type="protein sequence ID" value="WRT65842.1"/>
    <property type="molecule type" value="Genomic_DNA"/>
</dbReference>
<feature type="compositionally biased region" description="Polar residues" evidence="6">
    <location>
        <begin position="274"/>
        <end position="286"/>
    </location>
</feature>
<dbReference type="Pfam" id="PF16415">
    <property type="entry name" value="CNOT1_CAF1_bind"/>
    <property type="match status" value="1"/>
</dbReference>
<dbReference type="Pfam" id="PF25097">
    <property type="entry name" value="ARM_Cnot1"/>
    <property type="match status" value="1"/>
</dbReference>
<dbReference type="InterPro" id="IPR040398">
    <property type="entry name" value="Not1"/>
</dbReference>
<feature type="compositionally biased region" description="Low complexity" evidence="6">
    <location>
        <begin position="287"/>
        <end position="300"/>
    </location>
</feature>
<comment type="subcellular location">
    <subcellularLocation>
        <location evidence="1">Nucleus</location>
    </subcellularLocation>
</comment>
<evidence type="ECO:0000259" key="12">
    <source>
        <dbReference type="Pfam" id="PF25097"/>
    </source>
</evidence>
<dbReference type="Pfam" id="PF12842">
    <property type="entry name" value="DUF3819"/>
    <property type="match status" value="1"/>
</dbReference>
<evidence type="ECO:0000256" key="2">
    <source>
        <dbReference type="ARBA" id="ARBA00022491"/>
    </source>
</evidence>
<name>A0ABZ1CVQ5_9TREE</name>
<dbReference type="PANTHER" id="PTHR13162">
    <property type="entry name" value="CCR4-NOT TRANSCRIPTION COMPLEX"/>
    <property type="match status" value="1"/>
</dbReference>
<keyword evidence="2" id="KW-0678">Repressor</keyword>
<dbReference type="Gene3D" id="1.25.40.840">
    <property type="entry name" value="CCR4-NOT transcription complex subunit 1 TTP binding domain"/>
    <property type="match status" value="1"/>
</dbReference>
<dbReference type="InterPro" id="IPR007196">
    <property type="entry name" value="CCR4-Not_Not1_C"/>
</dbReference>
<evidence type="ECO:0000259" key="10">
    <source>
        <dbReference type="Pfam" id="PF16417"/>
    </source>
</evidence>
<organism evidence="13 14">
    <name type="scientific">Kwoniella shivajii</name>
    <dbReference type="NCBI Taxonomy" id="564305"/>
    <lineage>
        <taxon>Eukaryota</taxon>
        <taxon>Fungi</taxon>
        <taxon>Dikarya</taxon>
        <taxon>Basidiomycota</taxon>
        <taxon>Agaricomycotina</taxon>
        <taxon>Tremellomycetes</taxon>
        <taxon>Tremellales</taxon>
        <taxon>Cryptococcaceae</taxon>
        <taxon>Kwoniella</taxon>
    </lineage>
</organism>
<dbReference type="InterPro" id="IPR032193">
    <property type="entry name" value="CNOT1_TTP_bind"/>
</dbReference>
<dbReference type="PANTHER" id="PTHR13162:SF8">
    <property type="entry name" value="CCR4-NOT TRANSCRIPTION COMPLEX SUBUNIT 1"/>
    <property type="match status" value="1"/>
</dbReference>
<protein>
    <recommendedName>
        <fullName evidence="15">CCR4-NOT transcription complex subunit 1</fullName>
    </recommendedName>
</protein>
<dbReference type="Proteomes" id="UP001329825">
    <property type="component" value="Chromosome 3"/>
</dbReference>
<evidence type="ECO:0000313" key="14">
    <source>
        <dbReference type="Proteomes" id="UP001329825"/>
    </source>
</evidence>
<keyword evidence="14" id="KW-1185">Reference proteome</keyword>
<evidence type="ECO:0000256" key="1">
    <source>
        <dbReference type="ARBA" id="ARBA00004123"/>
    </source>
</evidence>
<dbReference type="GeneID" id="87954924"/>
<dbReference type="InterPro" id="IPR038535">
    <property type="entry name" value="CNOT1_TTP_bind_sf"/>
</dbReference>
<evidence type="ECO:0000256" key="3">
    <source>
        <dbReference type="ARBA" id="ARBA00023015"/>
    </source>
</evidence>
<dbReference type="InterPro" id="IPR055454">
    <property type="entry name" value="CNOT1-like_NOT1_connector"/>
</dbReference>
<dbReference type="Gene3D" id="1.25.40.800">
    <property type="match status" value="1"/>
</dbReference>
<keyword evidence="3" id="KW-0805">Transcription regulation</keyword>
<feature type="region of interest" description="Disordered" evidence="6">
    <location>
        <begin position="274"/>
        <end position="303"/>
    </location>
</feature>
<evidence type="ECO:0000256" key="4">
    <source>
        <dbReference type="ARBA" id="ARBA00023163"/>
    </source>
</evidence>
<evidence type="ECO:0000256" key="6">
    <source>
        <dbReference type="SAM" id="MobiDB-lite"/>
    </source>
</evidence>
<feature type="compositionally biased region" description="Low complexity" evidence="6">
    <location>
        <begin position="34"/>
        <end position="46"/>
    </location>
</feature>
<feature type="domain" description="CCR4-NOT transcription complex subunit 1" evidence="8">
    <location>
        <begin position="1303"/>
        <end position="1446"/>
    </location>
</feature>
<dbReference type="Gene3D" id="1.25.40.180">
    <property type="match status" value="1"/>
</dbReference>
<dbReference type="InterPro" id="IPR032194">
    <property type="entry name" value="CNOT1_HEAT"/>
</dbReference>
<feature type="domain" description="CCR4-Not complex component Not1 C-terminal" evidence="7">
    <location>
        <begin position="1913"/>
        <end position="2279"/>
    </location>
</feature>
<evidence type="ECO:0000259" key="8">
    <source>
        <dbReference type="Pfam" id="PF12842"/>
    </source>
</evidence>
<dbReference type="RefSeq" id="XP_062790582.1">
    <property type="nucleotide sequence ID" value="XM_062934531.1"/>
</dbReference>
<feature type="domain" description="CCR4-NOT transcription complex subunit 1 CAF1-binding" evidence="9">
    <location>
        <begin position="1000"/>
        <end position="1216"/>
    </location>
</feature>
<sequence length="2291" mass="254697">MSIPPPGLGGGVSRTGPPPGFGGGNVGVVTHSPASDASGNISNANGSAGGGGGRRDGQGGPAAIIRAQISFLLTTFTEDTFDKMSNEIRTLASSNGPEMYHHFLRRAAVVANPIIQTLIQHSQQYKDDPAAPPPQLPTSGQAALVWRLLVTEAIRAARDVQLAPHFSFIMLSPAQSPLPLPSLRLFNLPPALLFSLSAYTLASPHVFPPSHASFPVFHAILSQTFQPTMELLRSPGVPFWTITSIPGREPYSEESTHDLTLQEARTLILALFPRSQSSSGGNPTSRPATPTNPTSPHSSPLNSMQRQTLLGSLTVKFSSPAIILQTLSALSPGGPPRTQGSIPLEDMLFELGENLTQDEGTVEAVVGRWWGPYLLEGISPEEQQNQITEETCQVIHGLCEGLRMGRLVDPHGVIRGMSAIPFISWPDVVRSFDSPLTIAAYQTSISLIVNLIQLPPQTPIPPLAGLLPASLNAPTWENMSSLLSVLSLLTILPPDAMPIFTMATAPSPSSYARIVDPPSSDSQWSKVARQQANDLQGAGLWNTLGLIQVLVNACGLAETDHPSEREREERADIGRRATDMLESAAKLAPELVLLALEKLPVSLTLFDTADKQKPLPPSVANMHTRLLAVYLSSAPTAITSSALVFHQMWQTSPEGLLSVLLEFYSEDENNLGRIVEIATELKVLDILLASENLHFTLDVAALASNKELLNLEKWLADGIEVKGGEFLEAIFDFVEHKIRLEIDHQHVPESAPPLLFTLGTNVYSIFIRVVRNASDLSREDVARFKHLRTDILILHPRLLNLLPGSKAEQGFTEAKFPKEIVDKVDEMYQQMYSGQLKLDDVIEELKRCQKSDDPMDRDTFAHALHSLFDEYKFVKSYPAKELTMTGLLFGAIIDYRLVKDTSAFVATRYVLDACKTPPQEALYQFGINALSILRNSLVDFPGLCRSLLEIPALHESHPVLINDIHQALIEREELDMQGGVKLAFPALRLPILIEEGDDEFREPEPKKKDAFMFIINQIAPSNYESKAQELTHLFENQYSRWFAHYFIDVRVSLEMNRHDIYMQIIDALRSPVFEKHVLWETYRKARDLLNSEATMNSASERTTLKTVASWLGKITLARNKPIKLRELSLKDLLIQGFDTKRLIVAIPFVCNLILSCKDSVVFHTPNPWLMAILRLLAEFYHFAELRLNLKFEIEVLFSKLGVELESIEPSNQLRLHVPPPPPQEELPNRLDLELQRATSDIMNGGQRFAELPGNENYARIQQIQTEQAAQAAQDAMTRRVDELIAQLPQYLIFNQDYPIFTAPTLKRIVHHSIDRAIREIIGPVIERSVTIAGISSRDLIQKDFGMEGDAVKMRSAAHMMVQNLAGSLALVTCKEPLRTSMIGNIKQMLEQNGYTEDSMPDAMIAGVVNQNLDVACSVLKKAAQEKAAKDIDVNLAPQYAARKAHQNSRSPTPFWDGASFGFTLSHNALPDPLRLRPGGLTPQQFRVYEDFGEPTRMISHPTPPTNGDYLVSQYRDLNLHDGLVPSEIKRGPSPRGAFNNQNIMEPPESVASPQPIPPQTSVDKFHELAAEIEKLLAQAPVTNISALPADHEIRALIRGVVIVANQSVHRDSTTLTIGQKVVQLLYRSTAQLAREVYVYLLQQLCDLSPKVSREVKQWLVYAEDPRKFNVPVTVTLIRAQSISVHELDAALAQVIVRAYTPEVIDFVAQLIRECSISDNAFIPRNGFANSLAALLKAQEIGRVTPAADALLDELRGGSVRSPAVPTPDAKPSIDTKLQERLSHYFLEWVRVFSTSKNPEVAFVPYITYLQKEGILNGEDVSSAFYRTAINTAVDLDTAKLQQGLFYGTDALAKLIVLIVKNYGDKSGTSSVSRTVYYYNKIITIMSYSLVQKQLELGDAFNQRPWARFFTSMLSELQSVEYALPEIYLGCLKHFANNLGITQPTYAPRFAFGWISIVSHRLFMPKLLQTARDDGWPEYHRCVMWLLRFLSPFLQSGEMTPSSRSIFKATIKLLVILMHDFPEFLVEFYHTLSTAIPPHCVQMRNIILAAFPQNEGPLPDPYKRLDQLVPEMQRFPTVRSDYIGALTDGNLKGAIDQFVRTGVPALPAIVAELKNRIAVKSIGQDGNTTVTWNHTLLHAAVFYLGTTAVARRFSQTGVVDFDAKAPEVGVLTGLSHAFDAEGQYYILSVIADQLRYPSAHTSFFIHFILFLFGTSARQEPPSVIPERIARVLLERTLVQRPHPWGLLVTFIELLDNDAYGFWKQPFVRAEEEVYRLFGQVRGSVVARRELQA</sequence>
<evidence type="ECO:0000259" key="9">
    <source>
        <dbReference type="Pfam" id="PF16415"/>
    </source>
</evidence>
<proteinExistence type="predicted"/>
<dbReference type="Pfam" id="PF16417">
    <property type="entry name" value="CNOT1_TTP_bind"/>
    <property type="match status" value="1"/>
</dbReference>